<sequence length="607" mass="71023">MLNLYRYLKSINKNIIKSNRYLSISKSDLIESSRKIQELLKSTDDKSSSCKWLYNSLNKIHEEYSSTTVATSTKEVYEKNSSKFNSTFLELENDRKQQIGNFNEKDQEQLIILLRYIRYLQVAFTYRLITFDVDISLKESSTSIIHLTKNQNYLKQNSLSLLCELTFFVYFLSSQHSLSHVKKLLKETSIIYYLLTNLFSILSDKRSIELVNQLCLTLHSIVEIPSSSTIDLWPHIILEYLYNKKSCSSSIIEYLILIKHSSTSKTPTKLISLLNEYLIEIGIHQNNSNIICQLLILISSFNYSHELFIREIHEKIKSLLKKSKNNFNPLSDIKLCSRLIYYLCLTDPTNRFESRSIIVELSRKISENIEKNNKFSQWIVQAQHGMMLSNIYNYQLLFSTVQHQLFPFLFRDLGIYTWSIPRQLSDIHHALIVDRPSLETPLLNSEMLAFATKISEEYRLSIRKNQKAYNKFLTELKDLFNNIYGNGTCQIIDTNQNYPNILFDFLEINLPDNEQFKSIGINTQQRIAVLPILNSMLIKQQRSDGSLVRVLSAQTTMRYRIIEKRNYQILLIFHGEYLRALRDNTIKTIFETNLALKTLPHVSIQDT</sequence>
<evidence type="ECO:0000313" key="4">
    <source>
        <dbReference type="EMBL" id="CAF3755923.1"/>
    </source>
</evidence>
<dbReference type="EMBL" id="CAJNOV010000057">
    <property type="protein sequence ID" value="CAF0970560.1"/>
    <property type="molecule type" value="Genomic_DNA"/>
</dbReference>
<dbReference type="AlphaFoldDB" id="A0A816KU28"/>
<protein>
    <submittedName>
        <fullName evidence="3">Uncharacterized protein</fullName>
    </submittedName>
</protein>
<dbReference type="EMBL" id="CAJNRE010000125">
    <property type="protein sequence ID" value="CAF1920376.1"/>
    <property type="molecule type" value="Genomic_DNA"/>
</dbReference>
<dbReference type="Proteomes" id="UP000681720">
    <property type="component" value="Unassembled WGS sequence"/>
</dbReference>
<evidence type="ECO:0000313" key="2">
    <source>
        <dbReference type="EMBL" id="CAF1629805.1"/>
    </source>
</evidence>
<accession>A0A816KU28</accession>
<dbReference type="OrthoDB" id="10008426at2759"/>
<proteinExistence type="predicted"/>
<gene>
    <name evidence="4" type="ORF">BYL167_LOCUS590</name>
    <name evidence="1" type="ORF">CJN711_LOCUS848</name>
    <name evidence="5" type="ORF">GIL414_LOCUS3968</name>
    <name evidence="2" type="ORF">KQP761_LOCUS25965</name>
    <name evidence="3" type="ORF">MBJ925_LOCUS1920</name>
    <name evidence="6" type="ORF">SMN809_LOCUS4848</name>
</gene>
<comment type="caution">
    <text evidence="3">The sequence shown here is derived from an EMBL/GenBank/DDBJ whole genome shotgun (WGS) entry which is preliminary data.</text>
</comment>
<dbReference type="Proteomes" id="UP000663834">
    <property type="component" value="Unassembled WGS sequence"/>
</dbReference>
<evidence type="ECO:0000313" key="6">
    <source>
        <dbReference type="EMBL" id="CAF3866644.1"/>
    </source>
</evidence>
<dbReference type="EMBL" id="CAJNOW010014147">
    <property type="protein sequence ID" value="CAF1629805.1"/>
    <property type="molecule type" value="Genomic_DNA"/>
</dbReference>
<evidence type="ECO:0000313" key="7">
    <source>
        <dbReference type="Proteomes" id="UP000663824"/>
    </source>
</evidence>
<evidence type="ECO:0000313" key="3">
    <source>
        <dbReference type="EMBL" id="CAF1920376.1"/>
    </source>
</evidence>
<name>A0A816KU28_9BILA</name>
<reference evidence="3" key="1">
    <citation type="submission" date="2021-02" db="EMBL/GenBank/DDBJ databases">
        <authorList>
            <person name="Nowell W R."/>
        </authorList>
    </citation>
    <scope>NUCLEOTIDE SEQUENCE</scope>
</reference>
<dbReference type="EMBL" id="CAJOBI010001161">
    <property type="protein sequence ID" value="CAF3866644.1"/>
    <property type="molecule type" value="Genomic_DNA"/>
</dbReference>
<dbReference type="EMBL" id="CAJOBJ010000918">
    <property type="protein sequence ID" value="CAF3851112.1"/>
    <property type="molecule type" value="Genomic_DNA"/>
</dbReference>
<dbReference type="Proteomes" id="UP000676336">
    <property type="component" value="Unassembled WGS sequence"/>
</dbReference>
<evidence type="ECO:0000313" key="5">
    <source>
        <dbReference type="EMBL" id="CAF3851112.1"/>
    </source>
</evidence>
<dbReference type="Proteomes" id="UP000663824">
    <property type="component" value="Unassembled WGS sequence"/>
</dbReference>
<evidence type="ECO:0000313" key="1">
    <source>
        <dbReference type="EMBL" id="CAF0970560.1"/>
    </source>
</evidence>
<dbReference type="Proteomes" id="UP000663855">
    <property type="component" value="Unassembled WGS sequence"/>
</dbReference>
<dbReference type="Proteomes" id="UP000681967">
    <property type="component" value="Unassembled WGS sequence"/>
</dbReference>
<dbReference type="EMBL" id="CAJOBH010000067">
    <property type="protein sequence ID" value="CAF3755923.1"/>
    <property type="molecule type" value="Genomic_DNA"/>
</dbReference>
<organism evidence="3 7">
    <name type="scientific">Rotaria magnacalcarata</name>
    <dbReference type="NCBI Taxonomy" id="392030"/>
    <lineage>
        <taxon>Eukaryota</taxon>
        <taxon>Metazoa</taxon>
        <taxon>Spiralia</taxon>
        <taxon>Gnathifera</taxon>
        <taxon>Rotifera</taxon>
        <taxon>Eurotatoria</taxon>
        <taxon>Bdelloidea</taxon>
        <taxon>Philodinida</taxon>
        <taxon>Philodinidae</taxon>
        <taxon>Rotaria</taxon>
    </lineage>
</organism>